<dbReference type="InterPro" id="IPR001434">
    <property type="entry name" value="OmcB-like_DUF11"/>
</dbReference>
<dbReference type="AlphaFoldDB" id="A0AA35R4U0"/>
<evidence type="ECO:0000313" key="2">
    <source>
        <dbReference type="EMBL" id="CAI8004346.1"/>
    </source>
</evidence>
<gene>
    <name evidence="2" type="ORF">GBAR_LOCUS3893</name>
</gene>
<name>A0AA35R4U0_GEOBA</name>
<dbReference type="Proteomes" id="UP001174909">
    <property type="component" value="Unassembled WGS sequence"/>
</dbReference>
<proteinExistence type="predicted"/>
<protein>
    <recommendedName>
        <fullName evidence="1">DUF11 domain-containing protein</fullName>
    </recommendedName>
</protein>
<organism evidence="2 3">
    <name type="scientific">Geodia barretti</name>
    <name type="common">Barrett's horny sponge</name>
    <dbReference type="NCBI Taxonomy" id="519541"/>
    <lineage>
        <taxon>Eukaryota</taxon>
        <taxon>Metazoa</taxon>
        <taxon>Porifera</taxon>
        <taxon>Demospongiae</taxon>
        <taxon>Heteroscleromorpha</taxon>
        <taxon>Tetractinellida</taxon>
        <taxon>Astrophorina</taxon>
        <taxon>Geodiidae</taxon>
        <taxon>Geodia</taxon>
    </lineage>
</organism>
<dbReference type="Pfam" id="PF01345">
    <property type="entry name" value="DUF11"/>
    <property type="match status" value="1"/>
</dbReference>
<comment type="caution">
    <text evidence="2">The sequence shown here is derived from an EMBL/GenBank/DDBJ whole genome shotgun (WGS) entry which is preliminary data.</text>
</comment>
<reference evidence="2" key="1">
    <citation type="submission" date="2023-03" db="EMBL/GenBank/DDBJ databases">
        <authorList>
            <person name="Steffen K."/>
            <person name="Cardenas P."/>
        </authorList>
    </citation>
    <scope>NUCLEOTIDE SEQUENCE</scope>
</reference>
<dbReference type="EMBL" id="CASHTH010000557">
    <property type="protein sequence ID" value="CAI8004346.1"/>
    <property type="molecule type" value="Genomic_DNA"/>
</dbReference>
<evidence type="ECO:0000313" key="3">
    <source>
        <dbReference type="Proteomes" id="UP001174909"/>
    </source>
</evidence>
<accession>A0AA35R4U0</accession>
<evidence type="ECO:0000259" key="1">
    <source>
        <dbReference type="Pfam" id="PF01345"/>
    </source>
</evidence>
<sequence length="340" mass="35442">MGTLVGVLVPVARGMGHLDFRPAPDMTATISADNTAVSKGDTVTLTVTHLNGGGSEAGAVVVDIELPNELKVTSVVPGTPACSQAGKLERFASQEVGEITGEWGGIMKCLLGTRKMGAQGSVIIEVEVGEVTDGASLDIDVWLSTYQTDNVAKDEDVWANNCMSLQLVAGSSAGSSTGRTLECNSLAFISRSIEVETIEEAFTPGEPLTLVVTHENVGGLDAEEVAIDIWLPNELTAGKLLQFVDERALTGDPTCSHPNQLEEFASEGKGRITDTPGGALTCIVGSRTIGAQAEIEIQADVANVVSGSTINVNVCARRELDARAATSDCRMLAVPVKESS</sequence>
<feature type="domain" description="DUF11" evidence="1">
    <location>
        <begin position="25"/>
        <end position="154"/>
    </location>
</feature>
<keyword evidence="3" id="KW-1185">Reference proteome</keyword>